<feature type="region of interest" description="Disordered" evidence="1">
    <location>
        <begin position="1"/>
        <end position="35"/>
    </location>
</feature>
<evidence type="ECO:0000313" key="3">
    <source>
        <dbReference type="Proteomes" id="UP001178507"/>
    </source>
</evidence>
<organism evidence="2 3">
    <name type="scientific">Effrenium voratum</name>
    <dbReference type="NCBI Taxonomy" id="2562239"/>
    <lineage>
        <taxon>Eukaryota</taxon>
        <taxon>Sar</taxon>
        <taxon>Alveolata</taxon>
        <taxon>Dinophyceae</taxon>
        <taxon>Suessiales</taxon>
        <taxon>Symbiodiniaceae</taxon>
        <taxon>Effrenium</taxon>
    </lineage>
</organism>
<gene>
    <name evidence="2" type="ORF">EVOR1521_LOCUS9369</name>
</gene>
<evidence type="ECO:0000313" key="2">
    <source>
        <dbReference type="EMBL" id="CAJ1381806.1"/>
    </source>
</evidence>
<dbReference type="SUPFAM" id="SSF49599">
    <property type="entry name" value="TRAF domain-like"/>
    <property type="match status" value="1"/>
</dbReference>
<proteinExistence type="predicted"/>
<dbReference type="Gene3D" id="2.60.210.10">
    <property type="entry name" value="Apoptosis, Tumor Necrosis Factor Receptor Associated Protein 2, Chain A"/>
    <property type="match status" value="1"/>
</dbReference>
<comment type="caution">
    <text evidence="2">The sequence shown here is derived from an EMBL/GenBank/DDBJ whole genome shotgun (WGS) entry which is preliminary data.</text>
</comment>
<dbReference type="InterPro" id="IPR008974">
    <property type="entry name" value="TRAF-like"/>
</dbReference>
<dbReference type="Proteomes" id="UP001178507">
    <property type="component" value="Unassembled WGS sequence"/>
</dbReference>
<reference evidence="2" key="1">
    <citation type="submission" date="2023-08" db="EMBL/GenBank/DDBJ databases">
        <authorList>
            <person name="Chen Y."/>
            <person name="Shah S."/>
            <person name="Dougan E. K."/>
            <person name="Thang M."/>
            <person name="Chan C."/>
        </authorList>
    </citation>
    <scope>NUCLEOTIDE SEQUENCE</scope>
</reference>
<keyword evidence="3" id="KW-1185">Reference proteome</keyword>
<feature type="compositionally biased region" description="Basic and acidic residues" evidence="1">
    <location>
        <begin position="15"/>
        <end position="25"/>
    </location>
</feature>
<name>A0AA36I7Q8_9DINO</name>
<sequence length="291" mass="31764">MESRNFCPGSLGRAGAERRRGERAGGVRALGASPGAAETGSSRDLCVFARRFTGFMIEGFVESAKLVKFTMEQLAELEETWRDQLAGTNLHELFPRDGTIVHRQEDLKAKINVLRDFKEQMMGLKTAALPVQKGKQTVVEKARARADAKAEQAKTQPASSASAADGTAKKPPAFMWNFAVQVEGQTFKKGDEIKSEKFTLMGVPDLYLSLYPRGDANASDGNMSMFLYAPEGWQIRFKATLEGVVKTESKTFNGGFGWGWADFAAANSGSTEVSVELLEAIPPEAYSFNVL</sequence>
<dbReference type="AlphaFoldDB" id="A0AA36I7Q8"/>
<accession>A0AA36I7Q8</accession>
<protein>
    <submittedName>
        <fullName evidence="2">Uncharacterized protein</fullName>
    </submittedName>
</protein>
<feature type="region of interest" description="Disordered" evidence="1">
    <location>
        <begin position="147"/>
        <end position="168"/>
    </location>
</feature>
<evidence type="ECO:0000256" key="1">
    <source>
        <dbReference type="SAM" id="MobiDB-lite"/>
    </source>
</evidence>
<dbReference type="EMBL" id="CAUJNA010000839">
    <property type="protein sequence ID" value="CAJ1381806.1"/>
    <property type="molecule type" value="Genomic_DNA"/>
</dbReference>